<accession>A0ABV5CFP4</accession>
<dbReference type="InterPro" id="IPR017034">
    <property type="entry name" value="Abi_system_AbiD/AbiF"/>
</dbReference>
<dbReference type="Pfam" id="PF07751">
    <property type="entry name" value="Abi_2"/>
    <property type="match status" value="1"/>
</dbReference>
<evidence type="ECO:0000313" key="1">
    <source>
        <dbReference type="EMBL" id="MFB5946382.1"/>
    </source>
</evidence>
<sequence length="302" mass="35278">MRYNKPVLTIDEQIDLLRARGLKIKDSDRAKKYLTTVGYFRLTGYMFHLQANDGSHAFLRDTEFDEIITLYQFDKSLRNLLSEYIERIEVAMRSLLSNEFSYKYGFFWYADHNLYADKNVHEIIIKHIGESFSKASELYLRSFQRKYTSESYPPSNMAMEILTFGKIARLYAGLNNDTEKQNIAMSFVLPSHILSSWITYIANVRNICAHHSRLWNKKVTVDRFKIPAREKYKFQGSIPDDFNTTVYGIISIINRLLSSINPGNTFISKIETLINSFPEIDVIDMGFPDDWENNATWKYPDG</sequence>
<dbReference type="RefSeq" id="WP_375557888.1">
    <property type="nucleotide sequence ID" value="NZ_JBBVGT010000002.1"/>
</dbReference>
<keyword evidence="2" id="KW-1185">Reference proteome</keyword>
<gene>
    <name evidence="1" type="ORF">WKR92_11115</name>
</gene>
<protein>
    <submittedName>
        <fullName evidence="1">Abi family protein</fullName>
    </submittedName>
</protein>
<dbReference type="EMBL" id="JBBVGT010000002">
    <property type="protein sequence ID" value="MFB5946382.1"/>
    <property type="molecule type" value="Genomic_DNA"/>
</dbReference>
<dbReference type="PIRSF" id="PIRSF034934">
    <property type="entry name" value="AbiF_AbiD"/>
    <property type="match status" value="1"/>
</dbReference>
<name>A0ABV5CFP4_9SPHI</name>
<evidence type="ECO:0000313" key="2">
    <source>
        <dbReference type="Proteomes" id="UP001580928"/>
    </source>
</evidence>
<reference evidence="1 2" key="1">
    <citation type="submission" date="2024-04" db="EMBL/GenBank/DDBJ databases">
        <title>Albibacterium profundi sp. nov., isolated from sediment of the Challenger Deep of Mariana Trench.</title>
        <authorList>
            <person name="Wang Y."/>
        </authorList>
    </citation>
    <scope>NUCLEOTIDE SEQUENCE [LARGE SCALE GENOMIC DNA]</scope>
    <source>
        <strain evidence="1 2">RHL897</strain>
    </source>
</reference>
<comment type="caution">
    <text evidence="1">The sequence shown here is derived from an EMBL/GenBank/DDBJ whole genome shotgun (WGS) entry which is preliminary data.</text>
</comment>
<dbReference type="Proteomes" id="UP001580928">
    <property type="component" value="Unassembled WGS sequence"/>
</dbReference>
<dbReference type="InterPro" id="IPR011664">
    <property type="entry name" value="Abi_system_AbiD/AbiF-like"/>
</dbReference>
<organism evidence="1 2">
    <name type="scientific">Albibacterium profundi</name>
    <dbReference type="NCBI Taxonomy" id="3134906"/>
    <lineage>
        <taxon>Bacteria</taxon>
        <taxon>Pseudomonadati</taxon>
        <taxon>Bacteroidota</taxon>
        <taxon>Sphingobacteriia</taxon>
        <taxon>Sphingobacteriales</taxon>
        <taxon>Sphingobacteriaceae</taxon>
        <taxon>Albibacterium</taxon>
    </lineage>
</organism>
<proteinExistence type="predicted"/>